<keyword evidence="1" id="KW-0812">Transmembrane</keyword>
<gene>
    <name evidence="2" type="ORF">N0B48_07290</name>
</gene>
<evidence type="ECO:0000313" key="3">
    <source>
        <dbReference type="Proteomes" id="UP001525566"/>
    </source>
</evidence>
<dbReference type="Proteomes" id="UP001525566">
    <property type="component" value="Unassembled WGS sequence"/>
</dbReference>
<comment type="caution">
    <text evidence="2">The sequence shown here is derived from an EMBL/GenBank/DDBJ whole genome shotgun (WGS) entry which is preliminary data.</text>
</comment>
<name>A0ABT2IS67_9FLAO</name>
<keyword evidence="1" id="KW-1133">Transmembrane helix</keyword>
<dbReference type="EMBL" id="JAOAMU010000002">
    <property type="protein sequence ID" value="MCT2561681.1"/>
    <property type="molecule type" value="Genomic_DNA"/>
</dbReference>
<proteinExistence type="predicted"/>
<evidence type="ECO:0000256" key="1">
    <source>
        <dbReference type="SAM" id="Phobius"/>
    </source>
</evidence>
<organism evidence="2 3">
    <name type="scientific">Chryseobacterium herbae</name>
    <dbReference type="NCBI Taxonomy" id="2976476"/>
    <lineage>
        <taxon>Bacteria</taxon>
        <taxon>Pseudomonadati</taxon>
        <taxon>Bacteroidota</taxon>
        <taxon>Flavobacteriia</taxon>
        <taxon>Flavobacteriales</taxon>
        <taxon>Weeksellaceae</taxon>
        <taxon>Chryseobacterium group</taxon>
        <taxon>Chryseobacterium</taxon>
    </lineage>
</organism>
<sequence length="177" mass="19992">MTENLETFYSFLISLLPFSFAIAAIGLIIAMLTRLFKNDMAKVIGIALFIQTFILVLLLIIVQNMVVKNIRNEVIGILADPKTKIVIDSADFGSLQTEELKNELLKLKDISTNHSHPMDKKAIQVISPAGNFNFFIAQDSNDPKEFWIFTDKYGLDMETEIGKIKTSHIKLEDVNIQ</sequence>
<keyword evidence="3" id="KW-1185">Reference proteome</keyword>
<evidence type="ECO:0000313" key="2">
    <source>
        <dbReference type="EMBL" id="MCT2561681.1"/>
    </source>
</evidence>
<feature type="transmembrane region" description="Helical" evidence="1">
    <location>
        <begin position="12"/>
        <end position="36"/>
    </location>
</feature>
<dbReference type="RefSeq" id="WP_259837885.1">
    <property type="nucleotide sequence ID" value="NZ_JAOAMU010000002.1"/>
</dbReference>
<feature type="transmembrane region" description="Helical" evidence="1">
    <location>
        <begin position="43"/>
        <end position="62"/>
    </location>
</feature>
<reference evidence="2 3" key="1">
    <citation type="submission" date="2022-09" db="EMBL/GenBank/DDBJ databases">
        <title>Chryseobacterium oleae sp.nov., isolated from the inter-root soil of Pyrola calliantha H. Andr. in Tibet.</title>
        <authorList>
            <person name="Li Z."/>
        </authorList>
    </citation>
    <scope>NUCLEOTIDE SEQUENCE [LARGE SCALE GENOMIC DNA]</scope>
    <source>
        <strain evidence="3">pc1-10</strain>
    </source>
</reference>
<protein>
    <submittedName>
        <fullName evidence="2">Uncharacterized protein</fullName>
    </submittedName>
</protein>
<keyword evidence="1" id="KW-0472">Membrane</keyword>
<accession>A0ABT2IS67</accession>